<keyword evidence="1" id="KW-0812">Transmembrane</keyword>
<keyword evidence="1" id="KW-1133">Transmembrane helix</keyword>
<accession>A0A6J6DNY5</accession>
<dbReference type="EMBL" id="CAEZTG010000069">
    <property type="protein sequence ID" value="CAB4565871.1"/>
    <property type="molecule type" value="Genomic_DNA"/>
</dbReference>
<sequence length="776" mass="80075">MVTRVSSKVCMNAPIPTVRHKGSRRLRRSLAMMGFVVGVVVVSAGCMPELLMPATSGRNFGQGPLDAIREAAARTAETKLADTEQPDLNYNCGLSSTHLAAMMIVPTYFEAGGSLPSPMTLSRWDNTSDGRTSNANLFAFSRTTGPYVNAFFSPGIGLWQFDSAGRWDMTAADAINATTAANQAAATIAYRWCNAPSSKRVTPQARRMYAWGPWYGCTLGGTTKCEDTFNQLVTSDGKLNTSFDPAVTRTGGMQQRVCNLRGIGEGLTCFFINPALAEGSRWWQGGTYDGSSNSITPLPKPFYSVRANGNEYRVWLKEDTGYDIDITALKPVTANARDSLTWTASTVLCDTSTRRGFCGNVDPIGSYDGVWPAGPNQVRVAGWAIDFDTTNPIDVHVYAGIPGAPGTIGTPIVANGSRPDVGAAYPGSGNNHGFDVVVPSAAGAQQVCVFGINVSGGNNVLFGCRWVNVTGPPIGAIDLVATSPGSVSIAGWVAVPGAATATADISVDGVVVANAARTVARSDVAGAFPWAGSSAGFALQIPVVGGTRVVCLSAGGAALNALGCRTVTLPTGSPFGSLDFAVARPGAINVAGWVIDPDIAGATDVHVWIGSSGTSVRANLSRADIGTAFPAYGSSHGFNATIPVAAGLRTVCVYGFNQGGGANSLLGCRQVNVPGGSPFGSLDSVVRGSNGVTVSGWGIDPDTAGSIPIHVYVGSEGTAILADLQRPDVGAAFPLYGNAHGFGATVAAPQTPVKVCVYSIEAAGSGTNQLLGCRTV</sequence>
<feature type="transmembrane region" description="Helical" evidence="1">
    <location>
        <begin position="29"/>
        <end position="51"/>
    </location>
</feature>
<proteinExistence type="predicted"/>
<evidence type="ECO:0000313" key="2">
    <source>
        <dbReference type="EMBL" id="CAB4565871.1"/>
    </source>
</evidence>
<protein>
    <submittedName>
        <fullName evidence="2">Unannotated protein</fullName>
    </submittedName>
</protein>
<evidence type="ECO:0000313" key="3">
    <source>
        <dbReference type="EMBL" id="CAB4579689.1"/>
    </source>
</evidence>
<reference evidence="2" key="1">
    <citation type="submission" date="2020-05" db="EMBL/GenBank/DDBJ databases">
        <authorList>
            <person name="Chiriac C."/>
            <person name="Salcher M."/>
            <person name="Ghai R."/>
            <person name="Kavagutti S V."/>
        </authorList>
    </citation>
    <scope>NUCLEOTIDE SEQUENCE</scope>
</reference>
<keyword evidence="1" id="KW-0472">Membrane</keyword>
<gene>
    <name evidence="2" type="ORF">UFOPK1603_00882</name>
    <name evidence="3" type="ORF">UFOPK1711_01079</name>
</gene>
<organism evidence="2">
    <name type="scientific">freshwater metagenome</name>
    <dbReference type="NCBI Taxonomy" id="449393"/>
    <lineage>
        <taxon>unclassified sequences</taxon>
        <taxon>metagenomes</taxon>
        <taxon>ecological metagenomes</taxon>
    </lineage>
</organism>
<name>A0A6J6DNY5_9ZZZZ</name>
<dbReference type="EMBL" id="CAEZTR010000060">
    <property type="protein sequence ID" value="CAB4579689.1"/>
    <property type="molecule type" value="Genomic_DNA"/>
</dbReference>
<dbReference type="AlphaFoldDB" id="A0A6J6DNY5"/>
<evidence type="ECO:0000256" key="1">
    <source>
        <dbReference type="SAM" id="Phobius"/>
    </source>
</evidence>